<keyword evidence="19" id="KW-1185">Reference proteome</keyword>
<evidence type="ECO:0000256" key="9">
    <source>
        <dbReference type="ARBA" id="ARBA00022764"/>
    </source>
</evidence>
<comment type="caution">
    <text evidence="18">The sequence shown here is derived from an EMBL/GenBank/DDBJ whole genome shotgun (WGS) entry which is preliminary data.</text>
</comment>
<dbReference type="InterPro" id="IPR036034">
    <property type="entry name" value="PDZ_sf"/>
</dbReference>
<dbReference type="InterPro" id="IPR009003">
    <property type="entry name" value="Peptidase_S1_PA"/>
</dbReference>
<keyword evidence="9" id="KW-0574">Periplasm</keyword>
<dbReference type="RefSeq" id="WP_040099997.1">
    <property type="nucleotide sequence ID" value="NZ_JWJD01000005.1"/>
</dbReference>
<evidence type="ECO:0000256" key="2">
    <source>
        <dbReference type="ARBA" id="ARBA00004418"/>
    </source>
</evidence>
<dbReference type="Proteomes" id="UP000035068">
    <property type="component" value="Unassembled WGS sequence"/>
</dbReference>
<dbReference type="PRINTS" id="PR00834">
    <property type="entry name" value="PROTEASES2C"/>
</dbReference>
<evidence type="ECO:0000256" key="11">
    <source>
        <dbReference type="ARBA" id="ARBA00022825"/>
    </source>
</evidence>
<feature type="binding site" evidence="15">
    <location>
        <position position="107"/>
    </location>
    <ligand>
        <name>substrate</name>
    </ligand>
</feature>
<gene>
    <name evidence="18" type="ORF">GFER_12305</name>
</gene>
<feature type="signal peptide" evidence="16">
    <location>
        <begin position="1"/>
        <end position="28"/>
    </location>
</feature>
<accession>A0A0C2HM29</accession>
<dbReference type="Pfam" id="PF13180">
    <property type="entry name" value="PDZ_2"/>
    <property type="match status" value="1"/>
</dbReference>
<sequence length="462" mass="49414">MQKFWRITLVLAVLIGFSLPPAPQPATAAPPDFTQLAQELMPSVVNISTSRTVQRRAPTMPGPGGDLFDEFFERFFRGMPEQRPRPQQSLGSGFIISADGYILTNDHVVNGADEIRVRLADGRAFDAEIKGTDSKLDLALLKIETGENLPVAPLGDSDGLNIGEWVMAIGNPFGLNQTVTVGIVSAKGRVIGAGPYDDFIQTDASINPGNSGGPLFNMRGEVVGINTAIVAHGQGIGFAIPINAAQIVLPQLREEGRVTRGYLGVQIQPVTDELAASFGLKESRGALVVDVLQGTPAEEAGVQRGDIILEFDGKKIDSHNDLPRIVAATPVGTQSRAKIWREGKTRDIRIKVGRLGDEPPEVRAAVGETAKLGLTLDELTPERARSFGLEGKQGALVTEVEPGGPAAAANLRPGDLIVEISGRTVTSSSEAQKILETISKDQVLRLLVQRRDGLFYTTVKAR</sequence>
<reference evidence="18 19" key="1">
    <citation type="submission" date="2014-12" db="EMBL/GenBank/DDBJ databases">
        <title>Genomes of Geoalkalibacter ferrihydriticus and Geoalkalibacter subterraneus, two haloalkaliphilic metal-reducing members of the Geobacteraceae.</title>
        <authorList>
            <person name="Badalamenti J.P."/>
            <person name="Torres C.I."/>
            <person name="Krajmalnik-Brown R."/>
            <person name="Bond D.R."/>
        </authorList>
    </citation>
    <scope>NUCLEOTIDE SEQUENCE [LARGE SCALE GENOMIC DNA]</scope>
    <source>
        <strain evidence="18 19">DSM 17813</strain>
    </source>
</reference>
<evidence type="ECO:0000256" key="1">
    <source>
        <dbReference type="ARBA" id="ARBA00001772"/>
    </source>
</evidence>
<evidence type="ECO:0000256" key="12">
    <source>
        <dbReference type="ARBA" id="ARBA00023016"/>
    </source>
</evidence>
<dbReference type="Gene3D" id="2.40.10.120">
    <property type="match status" value="1"/>
</dbReference>
<dbReference type="SUPFAM" id="SSF50494">
    <property type="entry name" value="Trypsin-like serine proteases"/>
    <property type="match status" value="1"/>
</dbReference>
<organism evidence="18 19">
    <name type="scientific">Geoalkalibacter ferrihydriticus DSM 17813</name>
    <dbReference type="NCBI Taxonomy" id="1121915"/>
    <lineage>
        <taxon>Bacteria</taxon>
        <taxon>Pseudomonadati</taxon>
        <taxon>Thermodesulfobacteriota</taxon>
        <taxon>Desulfuromonadia</taxon>
        <taxon>Desulfuromonadales</taxon>
        <taxon>Geoalkalibacteraceae</taxon>
        <taxon>Geoalkalibacter</taxon>
    </lineage>
</organism>
<feature type="binding site" evidence="15">
    <location>
        <begin position="209"/>
        <end position="211"/>
    </location>
    <ligand>
        <name>substrate</name>
    </ligand>
</feature>
<evidence type="ECO:0000256" key="10">
    <source>
        <dbReference type="ARBA" id="ARBA00022801"/>
    </source>
</evidence>
<evidence type="ECO:0000256" key="6">
    <source>
        <dbReference type="ARBA" id="ARBA00022670"/>
    </source>
</evidence>
<protein>
    <recommendedName>
        <fullName evidence="5">Probable periplasmic serine endoprotease DegP-like</fullName>
        <ecNumber evidence="4">3.4.21.107</ecNumber>
    </recommendedName>
    <alternativeName>
        <fullName evidence="13">Protease Do</fullName>
    </alternativeName>
</protein>
<evidence type="ECO:0000256" key="3">
    <source>
        <dbReference type="ARBA" id="ARBA00010541"/>
    </source>
</evidence>
<keyword evidence="11" id="KW-0720">Serine protease</keyword>
<keyword evidence="6" id="KW-0645">Protease</keyword>
<dbReference type="PROSITE" id="PS50106">
    <property type="entry name" value="PDZ"/>
    <property type="match status" value="2"/>
</dbReference>
<dbReference type="Pfam" id="PF00595">
    <property type="entry name" value="PDZ"/>
    <property type="match status" value="1"/>
</dbReference>
<comment type="subcellular location">
    <subcellularLocation>
        <location evidence="2">Periplasm</location>
    </subcellularLocation>
</comment>
<proteinExistence type="inferred from homology"/>
<evidence type="ECO:0000256" key="8">
    <source>
        <dbReference type="ARBA" id="ARBA00022737"/>
    </source>
</evidence>
<feature type="active site" description="Charge relay system" evidence="14">
    <location>
        <position position="137"/>
    </location>
</feature>
<feature type="binding site" evidence="15">
    <location>
        <begin position="227"/>
        <end position="231"/>
    </location>
    <ligand>
        <name>substrate</name>
    </ligand>
</feature>
<dbReference type="CDD" id="cd10839">
    <property type="entry name" value="cpPDZ1_DegP-like"/>
    <property type="match status" value="1"/>
</dbReference>
<evidence type="ECO:0000313" key="19">
    <source>
        <dbReference type="Proteomes" id="UP000035068"/>
    </source>
</evidence>
<dbReference type="NCBIfam" id="TIGR02037">
    <property type="entry name" value="degP_htrA_DO"/>
    <property type="match status" value="1"/>
</dbReference>
<dbReference type="InterPro" id="IPR001478">
    <property type="entry name" value="PDZ"/>
</dbReference>
<evidence type="ECO:0000313" key="18">
    <source>
        <dbReference type="EMBL" id="KIH76040.1"/>
    </source>
</evidence>
<comment type="similarity">
    <text evidence="3">Belongs to the peptidase S1C family.</text>
</comment>
<dbReference type="SUPFAM" id="SSF50156">
    <property type="entry name" value="PDZ domain-like"/>
    <property type="match status" value="2"/>
</dbReference>
<dbReference type="AlphaFoldDB" id="A0A0C2HM29"/>
<dbReference type="SMART" id="SM00228">
    <property type="entry name" value="PDZ"/>
    <property type="match status" value="2"/>
</dbReference>
<evidence type="ECO:0000259" key="17">
    <source>
        <dbReference type="PROSITE" id="PS50106"/>
    </source>
</evidence>
<keyword evidence="10" id="KW-0378">Hydrolase</keyword>
<name>A0A0C2HM29_9BACT</name>
<dbReference type="EMBL" id="JWJD01000005">
    <property type="protein sequence ID" value="KIH76040.1"/>
    <property type="molecule type" value="Genomic_DNA"/>
</dbReference>
<evidence type="ECO:0000256" key="16">
    <source>
        <dbReference type="SAM" id="SignalP"/>
    </source>
</evidence>
<evidence type="ECO:0000256" key="4">
    <source>
        <dbReference type="ARBA" id="ARBA00013035"/>
    </source>
</evidence>
<feature type="active site" description="Charge relay system" evidence="14">
    <location>
        <position position="211"/>
    </location>
</feature>
<dbReference type="Pfam" id="PF13365">
    <property type="entry name" value="Trypsin_2"/>
    <property type="match status" value="1"/>
</dbReference>
<feature type="active site" description="Charge relay system" evidence="14">
    <location>
        <position position="107"/>
    </location>
</feature>
<feature type="binding site" evidence="15">
    <location>
        <position position="137"/>
    </location>
    <ligand>
        <name>substrate</name>
    </ligand>
</feature>
<keyword evidence="12" id="KW-0346">Stress response</keyword>
<feature type="domain" description="PDZ" evidence="17">
    <location>
        <begin position="246"/>
        <end position="318"/>
    </location>
</feature>
<feature type="chain" id="PRO_5039317269" description="Probable periplasmic serine endoprotease DegP-like" evidence="16">
    <location>
        <begin position="29"/>
        <end position="462"/>
    </location>
</feature>
<evidence type="ECO:0000256" key="7">
    <source>
        <dbReference type="ARBA" id="ARBA00022729"/>
    </source>
</evidence>
<dbReference type="PANTHER" id="PTHR22939">
    <property type="entry name" value="SERINE PROTEASE FAMILY S1C HTRA-RELATED"/>
    <property type="match status" value="1"/>
</dbReference>
<dbReference type="InterPro" id="IPR011782">
    <property type="entry name" value="Pept_S1C_Do"/>
</dbReference>
<evidence type="ECO:0000256" key="5">
    <source>
        <dbReference type="ARBA" id="ARBA00013958"/>
    </source>
</evidence>
<keyword evidence="8" id="KW-0677">Repeat</keyword>
<keyword evidence="7 16" id="KW-0732">Signal</keyword>
<evidence type="ECO:0000256" key="14">
    <source>
        <dbReference type="PIRSR" id="PIRSR611782-1"/>
    </source>
</evidence>
<evidence type="ECO:0000256" key="15">
    <source>
        <dbReference type="PIRSR" id="PIRSR611782-2"/>
    </source>
</evidence>
<dbReference type="GO" id="GO:0006508">
    <property type="term" value="P:proteolysis"/>
    <property type="evidence" value="ECO:0007669"/>
    <property type="project" value="UniProtKB-KW"/>
</dbReference>
<evidence type="ECO:0000256" key="13">
    <source>
        <dbReference type="ARBA" id="ARBA00032850"/>
    </source>
</evidence>
<dbReference type="PANTHER" id="PTHR22939:SF130">
    <property type="entry name" value="PERIPLASMIC SERINE ENDOPROTEASE DEGP-LIKE-RELATED"/>
    <property type="match status" value="1"/>
</dbReference>
<feature type="domain" description="PDZ" evidence="17">
    <location>
        <begin position="361"/>
        <end position="452"/>
    </location>
</feature>
<dbReference type="InterPro" id="IPR001940">
    <property type="entry name" value="Peptidase_S1C"/>
</dbReference>
<dbReference type="EC" id="3.4.21.107" evidence="4"/>
<dbReference type="Gene3D" id="2.30.42.10">
    <property type="match status" value="2"/>
</dbReference>
<dbReference type="GO" id="GO:0004252">
    <property type="term" value="F:serine-type endopeptidase activity"/>
    <property type="evidence" value="ECO:0007669"/>
    <property type="project" value="InterPro"/>
</dbReference>
<comment type="catalytic activity">
    <reaction evidence="1">
        <text>Acts on substrates that are at least partially unfolded. The cleavage site P1 residue is normally between a pair of hydrophobic residues, such as Val-|-Val.</text>
        <dbReference type="EC" id="3.4.21.107"/>
    </reaction>
</comment>